<protein>
    <recommendedName>
        <fullName evidence="1">HIT domain-containing protein</fullName>
    </recommendedName>
</protein>
<dbReference type="SUPFAM" id="SSF54197">
    <property type="entry name" value="HIT-like"/>
    <property type="match status" value="1"/>
</dbReference>
<dbReference type="InterPro" id="IPR051884">
    <property type="entry name" value="Bis(5'-adenosyl)-TPase_reg"/>
</dbReference>
<sequence length="79" mass="8800">MYMTVKRVSEKLSEHFGADSLTISIQDGKNAGQSVPLAAHDKVANRKYRSAEEMAAEALIFRKFFYDDNGQPLPCSQCS</sequence>
<dbReference type="EMBL" id="UYRU01071179">
    <property type="protein sequence ID" value="VDN20710.1"/>
    <property type="molecule type" value="Genomic_DNA"/>
</dbReference>
<name>A0A3P7M4A6_DIBLA</name>
<dbReference type="Pfam" id="PF01230">
    <property type="entry name" value="HIT"/>
    <property type="match status" value="1"/>
</dbReference>
<gene>
    <name evidence="2" type="ORF">DILT_LOCUS13679</name>
</gene>
<dbReference type="Proteomes" id="UP000281553">
    <property type="component" value="Unassembled WGS sequence"/>
</dbReference>
<accession>A0A3P7M4A6</accession>
<reference evidence="2 3" key="1">
    <citation type="submission" date="2018-11" db="EMBL/GenBank/DDBJ databases">
        <authorList>
            <consortium name="Pathogen Informatics"/>
        </authorList>
    </citation>
    <scope>NUCLEOTIDE SEQUENCE [LARGE SCALE GENOMIC DNA]</scope>
</reference>
<proteinExistence type="predicted"/>
<dbReference type="PANTHER" id="PTHR46243">
    <property type="entry name" value="BIS(5'-ADENOSYL)-TRIPHOSPHATASE"/>
    <property type="match status" value="1"/>
</dbReference>
<dbReference type="GO" id="GO:0003824">
    <property type="term" value="F:catalytic activity"/>
    <property type="evidence" value="ECO:0007669"/>
    <property type="project" value="InterPro"/>
</dbReference>
<feature type="domain" description="HIT" evidence="1">
    <location>
        <begin position="3"/>
        <end position="36"/>
    </location>
</feature>
<organism evidence="2 3">
    <name type="scientific">Dibothriocephalus latus</name>
    <name type="common">Fish tapeworm</name>
    <name type="synonym">Diphyllobothrium latum</name>
    <dbReference type="NCBI Taxonomy" id="60516"/>
    <lineage>
        <taxon>Eukaryota</taxon>
        <taxon>Metazoa</taxon>
        <taxon>Spiralia</taxon>
        <taxon>Lophotrochozoa</taxon>
        <taxon>Platyhelminthes</taxon>
        <taxon>Cestoda</taxon>
        <taxon>Eucestoda</taxon>
        <taxon>Diphyllobothriidea</taxon>
        <taxon>Diphyllobothriidae</taxon>
        <taxon>Dibothriocephalus</taxon>
    </lineage>
</organism>
<dbReference type="InterPro" id="IPR011146">
    <property type="entry name" value="HIT-like"/>
</dbReference>
<dbReference type="InterPro" id="IPR036265">
    <property type="entry name" value="HIT-like_sf"/>
</dbReference>
<dbReference type="OrthoDB" id="6275158at2759"/>
<evidence type="ECO:0000259" key="1">
    <source>
        <dbReference type="Pfam" id="PF01230"/>
    </source>
</evidence>
<dbReference type="Gene3D" id="3.30.428.10">
    <property type="entry name" value="HIT-like"/>
    <property type="match status" value="1"/>
</dbReference>
<dbReference type="AlphaFoldDB" id="A0A3P7M4A6"/>
<evidence type="ECO:0000313" key="3">
    <source>
        <dbReference type="Proteomes" id="UP000281553"/>
    </source>
</evidence>
<dbReference type="PANTHER" id="PTHR46243:SF1">
    <property type="entry name" value="BIS(5'-ADENOSYL)-TRIPHOSPHATASE"/>
    <property type="match status" value="1"/>
</dbReference>
<evidence type="ECO:0000313" key="2">
    <source>
        <dbReference type="EMBL" id="VDN20710.1"/>
    </source>
</evidence>
<keyword evidence="3" id="KW-1185">Reference proteome</keyword>